<keyword evidence="3" id="KW-1185">Reference proteome</keyword>
<proteinExistence type="predicted"/>
<feature type="compositionally biased region" description="Low complexity" evidence="1">
    <location>
        <begin position="203"/>
        <end position="212"/>
    </location>
</feature>
<protein>
    <recommendedName>
        <fullName evidence="4">Lipoprotein</fullName>
    </recommendedName>
</protein>
<dbReference type="Proteomes" id="UP001501578">
    <property type="component" value="Unassembled WGS sequence"/>
</dbReference>
<name>A0ABN1QTY9_9ACTN</name>
<comment type="caution">
    <text evidence="2">The sequence shown here is derived from an EMBL/GenBank/DDBJ whole genome shotgun (WGS) entry which is preliminary data.</text>
</comment>
<feature type="region of interest" description="Disordered" evidence="1">
    <location>
        <begin position="185"/>
        <end position="212"/>
    </location>
</feature>
<dbReference type="InterPro" id="IPR036182">
    <property type="entry name" value="PCuAC_sf"/>
</dbReference>
<evidence type="ECO:0000313" key="2">
    <source>
        <dbReference type="EMBL" id="GAA0947458.1"/>
    </source>
</evidence>
<accession>A0ABN1QTY9</accession>
<organism evidence="2 3">
    <name type="scientific">Nonomuraea longicatena</name>
    <dbReference type="NCBI Taxonomy" id="83682"/>
    <lineage>
        <taxon>Bacteria</taxon>
        <taxon>Bacillati</taxon>
        <taxon>Actinomycetota</taxon>
        <taxon>Actinomycetes</taxon>
        <taxon>Streptosporangiales</taxon>
        <taxon>Streptosporangiaceae</taxon>
        <taxon>Nonomuraea</taxon>
    </lineage>
</organism>
<evidence type="ECO:0008006" key="4">
    <source>
        <dbReference type="Google" id="ProtNLM"/>
    </source>
</evidence>
<dbReference type="Gene3D" id="2.60.40.1890">
    <property type="entry name" value="PCu(A)C copper chaperone"/>
    <property type="match status" value="1"/>
</dbReference>
<dbReference type="SUPFAM" id="SSF110087">
    <property type="entry name" value="DR1885-like metal-binding protein"/>
    <property type="match status" value="1"/>
</dbReference>
<evidence type="ECO:0000313" key="3">
    <source>
        <dbReference type="Proteomes" id="UP001501578"/>
    </source>
</evidence>
<evidence type="ECO:0000256" key="1">
    <source>
        <dbReference type="SAM" id="MobiDB-lite"/>
    </source>
</evidence>
<gene>
    <name evidence="2" type="ORF">GCM10009560_64000</name>
</gene>
<dbReference type="EMBL" id="BAAAHQ010000041">
    <property type="protein sequence ID" value="GAA0947458.1"/>
    <property type="molecule type" value="Genomic_DNA"/>
</dbReference>
<reference evidence="2 3" key="1">
    <citation type="journal article" date="2019" name="Int. J. Syst. Evol. Microbiol.">
        <title>The Global Catalogue of Microorganisms (GCM) 10K type strain sequencing project: providing services to taxonomists for standard genome sequencing and annotation.</title>
        <authorList>
            <consortium name="The Broad Institute Genomics Platform"/>
            <consortium name="The Broad Institute Genome Sequencing Center for Infectious Disease"/>
            <person name="Wu L."/>
            <person name="Ma J."/>
        </authorList>
    </citation>
    <scope>NUCLEOTIDE SEQUENCE [LARGE SCALE GENOMIC DNA]</scope>
    <source>
        <strain evidence="2 3">JCM 11136</strain>
    </source>
</reference>
<feature type="compositionally biased region" description="Pro residues" evidence="1">
    <location>
        <begin position="188"/>
        <end position="202"/>
    </location>
</feature>
<sequence>MGRIRWALLYTRTRETTIGVSPVSSRRWIVAAAAFLAAPVLAGCAAGFDAATNKAYAPVEGAALIDKGSYGSRGLSIPQAFVLGPDSGAKLAQGGSAPIYLNVLSKGGDTIQAVTSNVGTVKVTAPITVPAGELISTGKPTPQIMIEGLSKPLAGGEGVQLSIQFANAGAIDMTVPVVTRSREFATYPPAPGATPAPTPTPTPSSSESSSGH</sequence>